<proteinExistence type="predicted"/>
<gene>
    <name evidence="1" type="ORF">SAMN05421749_103278</name>
</gene>
<reference evidence="2" key="1">
    <citation type="submission" date="2016-09" db="EMBL/GenBank/DDBJ databases">
        <authorList>
            <person name="Varghese N."/>
            <person name="Submissions S."/>
        </authorList>
    </citation>
    <scope>NUCLEOTIDE SEQUENCE [LARGE SCALE GENOMIC DNA]</scope>
    <source>
        <strain evidence="2">ANC 3699</strain>
    </source>
</reference>
<name>A0A1G6J990_9GAMM</name>
<evidence type="ECO:0000313" key="2">
    <source>
        <dbReference type="Proteomes" id="UP000242317"/>
    </source>
</evidence>
<accession>A0A1G6J990</accession>
<dbReference type="EMBL" id="FMYK01000003">
    <property type="protein sequence ID" value="SDC15173.1"/>
    <property type="molecule type" value="Genomic_DNA"/>
</dbReference>
<sequence>MNSIINGKQALIALANGEEVQWATGNDFQDITDEWQVREFLHPSFKFRLKPKMISINGIEVPAPFKPKVGDCVWSISDDPSWGYCSYNWLEGYSVVIGVWRTEQEVKQVVEALRQVFAKKVEEVGFEECVDE</sequence>
<protein>
    <submittedName>
        <fullName evidence="1">Uncharacterized protein</fullName>
    </submittedName>
</protein>
<evidence type="ECO:0000313" key="1">
    <source>
        <dbReference type="EMBL" id="SDC15173.1"/>
    </source>
</evidence>
<dbReference type="RefSeq" id="WP_092618140.1">
    <property type="nucleotide sequence ID" value="NZ_FMYK01000003.1"/>
</dbReference>
<keyword evidence="2" id="KW-1185">Reference proteome</keyword>
<organism evidence="1 2">
    <name type="scientific">Acinetobacter marinus</name>
    <dbReference type="NCBI Taxonomy" id="281375"/>
    <lineage>
        <taxon>Bacteria</taxon>
        <taxon>Pseudomonadati</taxon>
        <taxon>Pseudomonadota</taxon>
        <taxon>Gammaproteobacteria</taxon>
        <taxon>Moraxellales</taxon>
        <taxon>Moraxellaceae</taxon>
        <taxon>Acinetobacter</taxon>
    </lineage>
</organism>
<dbReference type="Proteomes" id="UP000242317">
    <property type="component" value="Unassembled WGS sequence"/>
</dbReference>
<dbReference type="OrthoDB" id="6713612at2"/>
<dbReference type="AlphaFoldDB" id="A0A1G6J990"/>